<keyword evidence="2" id="KW-1185">Reference proteome</keyword>
<sequence>WICSRNTLLKNKYLGSQQRGQRKTASYRELNAGLHQGKELISTSVLTQGTIRTARIGEEDDPHTELIEKKKGFRAKDEYKSSLP</sequence>
<evidence type="ECO:0000313" key="1">
    <source>
        <dbReference type="EMBL" id="VCX36560.1"/>
    </source>
</evidence>
<organism evidence="1 2">
    <name type="scientific">Gulo gulo</name>
    <name type="common">Wolverine</name>
    <name type="synonym">Gluton</name>
    <dbReference type="NCBI Taxonomy" id="48420"/>
    <lineage>
        <taxon>Eukaryota</taxon>
        <taxon>Metazoa</taxon>
        <taxon>Chordata</taxon>
        <taxon>Craniata</taxon>
        <taxon>Vertebrata</taxon>
        <taxon>Euteleostomi</taxon>
        <taxon>Mammalia</taxon>
        <taxon>Eutheria</taxon>
        <taxon>Laurasiatheria</taxon>
        <taxon>Carnivora</taxon>
        <taxon>Caniformia</taxon>
        <taxon>Musteloidea</taxon>
        <taxon>Mustelidae</taxon>
        <taxon>Guloninae</taxon>
        <taxon>Gulo</taxon>
    </lineage>
</organism>
<dbReference type="AlphaFoldDB" id="A0A9X9M4L9"/>
<accession>A0A9X9M4L9</accession>
<name>A0A9X9M4L9_GULGU</name>
<evidence type="ECO:0000313" key="2">
    <source>
        <dbReference type="Proteomes" id="UP000269945"/>
    </source>
</evidence>
<gene>
    <name evidence="1" type="ORF">BN2614_LOCUS1</name>
</gene>
<reference evidence="1 2" key="1">
    <citation type="submission" date="2018-10" db="EMBL/GenBank/DDBJ databases">
        <authorList>
            <person name="Ekblom R."/>
            <person name="Jareborg N."/>
        </authorList>
    </citation>
    <scope>NUCLEOTIDE SEQUENCE [LARGE SCALE GENOMIC DNA]</scope>
    <source>
        <tissue evidence="1">Muscle</tissue>
    </source>
</reference>
<feature type="non-terminal residue" evidence="1">
    <location>
        <position position="1"/>
    </location>
</feature>
<dbReference type="EMBL" id="CYRY02042696">
    <property type="protein sequence ID" value="VCX36560.1"/>
    <property type="molecule type" value="Genomic_DNA"/>
</dbReference>
<protein>
    <submittedName>
        <fullName evidence="1">Uncharacterized protein</fullName>
    </submittedName>
</protein>
<dbReference type="Proteomes" id="UP000269945">
    <property type="component" value="Unassembled WGS sequence"/>
</dbReference>
<comment type="caution">
    <text evidence="1">The sequence shown here is derived from an EMBL/GenBank/DDBJ whole genome shotgun (WGS) entry which is preliminary data.</text>
</comment>
<proteinExistence type="predicted"/>